<feature type="domain" description="CusB-like beta-barrel" evidence="6">
    <location>
        <begin position="266"/>
        <end position="341"/>
    </location>
</feature>
<dbReference type="NCBIfam" id="TIGR01730">
    <property type="entry name" value="RND_mfp"/>
    <property type="match status" value="1"/>
</dbReference>
<dbReference type="InterPro" id="IPR051909">
    <property type="entry name" value="MFP_Cation_Efflux"/>
</dbReference>
<dbReference type="STRING" id="1194090.SAMN05443144_10569"/>
<keyword evidence="2" id="KW-0813">Transport</keyword>
<dbReference type="Gene3D" id="2.40.50.100">
    <property type="match status" value="1"/>
</dbReference>
<feature type="coiled-coil region" evidence="3">
    <location>
        <begin position="151"/>
        <end position="178"/>
    </location>
</feature>
<dbReference type="Gene3D" id="2.40.30.170">
    <property type="match status" value="1"/>
</dbReference>
<dbReference type="Pfam" id="PF25893">
    <property type="entry name" value="HH_CzcB"/>
    <property type="match status" value="1"/>
</dbReference>
<keyword evidence="10" id="KW-1185">Reference proteome</keyword>
<evidence type="ECO:0000256" key="4">
    <source>
        <dbReference type="SAM" id="MobiDB-lite"/>
    </source>
</evidence>
<evidence type="ECO:0000256" key="2">
    <source>
        <dbReference type="ARBA" id="ARBA00022448"/>
    </source>
</evidence>
<feature type="domain" description="CzcB-like alpha-helical hairpin" evidence="5">
    <location>
        <begin position="150"/>
        <end position="207"/>
    </location>
</feature>
<feature type="region of interest" description="Disordered" evidence="4">
    <location>
        <begin position="29"/>
        <end position="71"/>
    </location>
</feature>
<proteinExistence type="inferred from homology"/>
<dbReference type="InterPro" id="IPR058792">
    <property type="entry name" value="Beta-barrel_RND_2"/>
</dbReference>
<evidence type="ECO:0000313" key="10">
    <source>
        <dbReference type="Proteomes" id="UP000184041"/>
    </source>
</evidence>
<accession>A0A1M4YHQ1</accession>
<dbReference type="Pfam" id="PF25954">
    <property type="entry name" value="Beta-barrel_RND_2"/>
    <property type="match status" value="1"/>
</dbReference>
<dbReference type="Pfam" id="PF25975">
    <property type="entry name" value="CzcB_C"/>
    <property type="match status" value="1"/>
</dbReference>
<dbReference type="PANTHER" id="PTHR30097:SF4">
    <property type="entry name" value="SLR6042 PROTEIN"/>
    <property type="match status" value="1"/>
</dbReference>
<name>A0A1M4YHQ1_9BACT</name>
<dbReference type="SUPFAM" id="SSF111369">
    <property type="entry name" value="HlyD-like secretion proteins"/>
    <property type="match status" value="1"/>
</dbReference>
<dbReference type="InterPro" id="IPR058648">
    <property type="entry name" value="HH_CzcB-like"/>
</dbReference>
<dbReference type="GO" id="GO:0016020">
    <property type="term" value="C:membrane"/>
    <property type="evidence" value="ECO:0007669"/>
    <property type="project" value="InterPro"/>
</dbReference>
<dbReference type="FunFam" id="2.40.30.170:FF:000010">
    <property type="entry name" value="Efflux RND transporter periplasmic adaptor subunit"/>
    <property type="match status" value="1"/>
</dbReference>
<dbReference type="PANTHER" id="PTHR30097">
    <property type="entry name" value="CATION EFFLUX SYSTEM PROTEIN CUSB"/>
    <property type="match status" value="1"/>
</dbReference>
<sequence length="424" mass="46426">MESPIMKNLTILTLTGLLLGCLLAGCGSDSDSQANTQTEQHQPESQHSEETEQHTEEAGQHNEESGQHAREVHLTEQQEGNLGIKVETLSEGSASSTISRPASVGYDLDQIAKVGPRIEAKVVKVIKDLGDRVKQDEPIALMSSVGLGKAKAEYIRLRTELKAEKAHYEREKSLYEQEISSRAEMLQAEAHYQEAKAAYNAAAESLRLYGLSKVDVQNIEAGSDQPLSHFYLTSPLNGVIQERDISPGQTISPSETPIHVANLSKMWVMIDAYEQDIRYLDKGQQVSLSVRSIPGQTFEGKTDWVSYSLEKQTRTMPVRAVVENPNRKLRAGMFGTARISTGKERNIAMIPIDAVQTIEGEQVVFVPGKKDDSYKPVEVMLGSENEGYVEIASGLKPGQQAVIAGAFDLKSALTAQGRNASHGH</sequence>
<comment type="similarity">
    <text evidence="1">Belongs to the membrane fusion protein (MFP) (TC 8.A.1) family.</text>
</comment>
<keyword evidence="3" id="KW-0175">Coiled coil</keyword>
<feature type="domain" description="CzcB-like barrel-sandwich hybrid" evidence="7">
    <location>
        <begin position="110"/>
        <end position="262"/>
    </location>
</feature>
<dbReference type="EMBL" id="FQUS01000005">
    <property type="protein sequence ID" value="SHF05364.1"/>
    <property type="molecule type" value="Genomic_DNA"/>
</dbReference>
<dbReference type="GO" id="GO:0022857">
    <property type="term" value="F:transmembrane transporter activity"/>
    <property type="evidence" value="ECO:0007669"/>
    <property type="project" value="InterPro"/>
</dbReference>
<dbReference type="PROSITE" id="PS51257">
    <property type="entry name" value="PROKAR_LIPOPROTEIN"/>
    <property type="match status" value="1"/>
</dbReference>
<dbReference type="Gene3D" id="2.40.420.20">
    <property type="match status" value="1"/>
</dbReference>
<dbReference type="InterPro" id="IPR058647">
    <property type="entry name" value="BSH_CzcB-like"/>
</dbReference>
<reference evidence="9 10" key="1">
    <citation type="submission" date="2016-11" db="EMBL/GenBank/DDBJ databases">
        <authorList>
            <person name="Jaros S."/>
            <person name="Januszkiewicz K."/>
            <person name="Wedrychowicz H."/>
        </authorList>
    </citation>
    <scope>NUCLEOTIDE SEQUENCE [LARGE SCALE GENOMIC DNA]</scope>
    <source>
        <strain evidence="9 10">DSM 21986</strain>
    </source>
</reference>
<evidence type="ECO:0000256" key="3">
    <source>
        <dbReference type="SAM" id="Coils"/>
    </source>
</evidence>
<dbReference type="InterPro" id="IPR058649">
    <property type="entry name" value="CzcB_C"/>
</dbReference>
<gene>
    <name evidence="9" type="ORF">SAMN05443144_10569</name>
</gene>
<feature type="domain" description="CzcB-like C-terminal circularly permuted SH3-like" evidence="8">
    <location>
        <begin position="349"/>
        <end position="410"/>
    </location>
</feature>
<dbReference type="GO" id="GO:0015679">
    <property type="term" value="P:plasma membrane copper ion transport"/>
    <property type="evidence" value="ECO:0007669"/>
    <property type="project" value="TreeGrafter"/>
</dbReference>
<evidence type="ECO:0000259" key="7">
    <source>
        <dbReference type="Pfam" id="PF25973"/>
    </source>
</evidence>
<evidence type="ECO:0000313" key="9">
    <source>
        <dbReference type="EMBL" id="SHF05364.1"/>
    </source>
</evidence>
<feature type="compositionally biased region" description="Basic and acidic residues" evidence="4">
    <location>
        <begin position="41"/>
        <end position="71"/>
    </location>
</feature>
<evidence type="ECO:0000259" key="6">
    <source>
        <dbReference type="Pfam" id="PF25954"/>
    </source>
</evidence>
<dbReference type="InterPro" id="IPR006143">
    <property type="entry name" value="RND_pump_MFP"/>
</dbReference>
<dbReference type="GO" id="GO:0060003">
    <property type="term" value="P:copper ion export"/>
    <property type="evidence" value="ECO:0007669"/>
    <property type="project" value="TreeGrafter"/>
</dbReference>
<dbReference type="AlphaFoldDB" id="A0A1M4YHQ1"/>
<dbReference type="Proteomes" id="UP000184041">
    <property type="component" value="Unassembled WGS sequence"/>
</dbReference>
<dbReference type="GO" id="GO:0046914">
    <property type="term" value="F:transition metal ion binding"/>
    <property type="evidence" value="ECO:0007669"/>
    <property type="project" value="TreeGrafter"/>
</dbReference>
<evidence type="ECO:0000256" key="1">
    <source>
        <dbReference type="ARBA" id="ARBA00009477"/>
    </source>
</evidence>
<evidence type="ECO:0000259" key="8">
    <source>
        <dbReference type="Pfam" id="PF25975"/>
    </source>
</evidence>
<organism evidence="9 10">
    <name type="scientific">Fodinibius roseus</name>
    <dbReference type="NCBI Taxonomy" id="1194090"/>
    <lineage>
        <taxon>Bacteria</taxon>
        <taxon>Pseudomonadati</taxon>
        <taxon>Balneolota</taxon>
        <taxon>Balneolia</taxon>
        <taxon>Balneolales</taxon>
        <taxon>Balneolaceae</taxon>
        <taxon>Fodinibius</taxon>
    </lineage>
</organism>
<dbReference type="Pfam" id="PF25973">
    <property type="entry name" value="BSH_CzcB"/>
    <property type="match status" value="1"/>
</dbReference>
<dbReference type="GO" id="GO:0030288">
    <property type="term" value="C:outer membrane-bounded periplasmic space"/>
    <property type="evidence" value="ECO:0007669"/>
    <property type="project" value="TreeGrafter"/>
</dbReference>
<dbReference type="Gene3D" id="1.10.287.470">
    <property type="entry name" value="Helix hairpin bin"/>
    <property type="match status" value="1"/>
</dbReference>
<evidence type="ECO:0000259" key="5">
    <source>
        <dbReference type="Pfam" id="PF25893"/>
    </source>
</evidence>
<protein>
    <submittedName>
        <fullName evidence="9">Membrane fusion protein, cobalt-zinc-cadmium efflux system</fullName>
    </submittedName>
</protein>